<protein>
    <recommendedName>
        <fullName evidence="5">Glycosyltransferase family 32 protein</fullName>
    </recommendedName>
</protein>
<dbReference type="Proteomes" id="UP001530293">
    <property type="component" value="Unassembled WGS sequence"/>
</dbReference>
<comment type="caution">
    <text evidence="3">The sequence shown here is derived from an EMBL/GenBank/DDBJ whole genome shotgun (WGS) entry which is preliminary data.</text>
</comment>
<dbReference type="GO" id="GO:0016740">
    <property type="term" value="F:transferase activity"/>
    <property type="evidence" value="ECO:0007669"/>
    <property type="project" value="UniProtKB-KW"/>
</dbReference>
<reference evidence="3 4" key="1">
    <citation type="submission" date="2024-10" db="EMBL/GenBank/DDBJ databases">
        <title>Updated reference genomes for cyclostephanoid diatoms.</title>
        <authorList>
            <person name="Roberts W.R."/>
            <person name="Alverson A.J."/>
        </authorList>
    </citation>
    <scope>NUCLEOTIDE SEQUENCE [LARGE SCALE GENOMIC DNA]</scope>
    <source>
        <strain evidence="3 4">AJA232-27</strain>
    </source>
</reference>
<feature type="region of interest" description="Disordered" evidence="2">
    <location>
        <begin position="264"/>
        <end position="288"/>
    </location>
</feature>
<gene>
    <name evidence="3" type="ORF">ACHAWU_009125</name>
</gene>
<accession>A0ABD3ME48</accession>
<dbReference type="InterPro" id="IPR007577">
    <property type="entry name" value="GlycoTrfase_DXD_sugar-bd_CS"/>
</dbReference>
<dbReference type="InterPro" id="IPR051706">
    <property type="entry name" value="Glycosyltransferase_domain"/>
</dbReference>
<dbReference type="Pfam" id="PF04488">
    <property type="entry name" value="Gly_transf_sug"/>
    <property type="match status" value="1"/>
</dbReference>
<name>A0ABD3ME48_9STRA</name>
<dbReference type="PANTHER" id="PTHR32385:SF15">
    <property type="entry name" value="INOSITOL PHOSPHOCERAMIDE MANNOSYLTRANSFERASE 1"/>
    <property type="match status" value="1"/>
</dbReference>
<evidence type="ECO:0008006" key="5">
    <source>
        <dbReference type="Google" id="ProtNLM"/>
    </source>
</evidence>
<dbReference type="InterPro" id="IPR029044">
    <property type="entry name" value="Nucleotide-diphossugar_trans"/>
</dbReference>
<proteinExistence type="predicted"/>
<dbReference type="GO" id="GO:0006688">
    <property type="term" value="P:glycosphingolipid biosynthetic process"/>
    <property type="evidence" value="ECO:0007669"/>
    <property type="project" value="UniProtKB-ARBA"/>
</dbReference>
<keyword evidence="1" id="KW-0808">Transferase</keyword>
<evidence type="ECO:0000313" key="3">
    <source>
        <dbReference type="EMBL" id="KAL3758835.1"/>
    </source>
</evidence>
<organism evidence="3 4">
    <name type="scientific">Discostella pseudostelligera</name>
    <dbReference type="NCBI Taxonomy" id="259834"/>
    <lineage>
        <taxon>Eukaryota</taxon>
        <taxon>Sar</taxon>
        <taxon>Stramenopiles</taxon>
        <taxon>Ochrophyta</taxon>
        <taxon>Bacillariophyta</taxon>
        <taxon>Coscinodiscophyceae</taxon>
        <taxon>Thalassiosirophycidae</taxon>
        <taxon>Stephanodiscales</taxon>
        <taxon>Stephanodiscaceae</taxon>
        <taxon>Discostella</taxon>
    </lineage>
</organism>
<evidence type="ECO:0000256" key="1">
    <source>
        <dbReference type="ARBA" id="ARBA00022679"/>
    </source>
</evidence>
<dbReference type="Gene3D" id="3.90.550.20">
    <property type="match status" value="1"/>
</dbReference>
<evidence type="ECO:0000256" key="2">
    <source>
        <dbReference type="SAM" id="MobiDB-lite"/>
    </source>
</evidence>
<dbReference type="SUPFAM" id="SSF53448">
    <property type="entry name" value="Nucleotide-diphospho-sugar transferases"/>
    <property type="match status" value="1"/>
</dbReference>
<dbReference type="EMBL" id="JALLBG020000218">
    <property type="protein sequence ID" value="KAL3758835.1"/>
    <property type="molecule type" value="Genomic_DNA"/>
</dbReference>
<evidence type="ECO:0000313" key="4">
    <source>
        <dbReference type="Proteomes" id="UP001530293"/>
    </source>
</evidence>
<dbReference type="PANTHER" id="PTHR32385">
    <property type="entry name" value="MANNOSYL PHOSPHORYLINOSITOL CERAMIDE SYNTHASE"/>
    <property type="match status" value="1"/>
</dbReference>
<keyword evidence="4" id="KW-1185">Reference proteome</keyword>
<sequence length="507" mass="56466">MEAFFGCATTPNNGNNASPSSPLRSITSWRNIRRNFWSSNLQEEDEWIDALLSLMPSLQQMPSMVYRHRNGMDLENNNDCALVKDATDYVVNDDDTLHDDGVPNIPNTEIPKIIHFIWLGGKPIPPFPLFTLHDNSTTINKVNSQRWNECMQSWAKHHPSSRGWTIQLWTEENICSSIRMQHNAVNNEKEQHDNQTIISSLQLDVATMQNSEGYKYAMKIGNYGMASDILRLEILNKVGGVYVDIDYWCVDSLEDIFASSHSSAIRNGTTSSSSSSSSRRRRRERSTKPVQFFCGASNTGCIELNNGLLGCRHRGHPIVWNMMHSIHSYFKDLSAATPPLSPIIPSMGQESMAMLISSFLDTSSSNIVESMQQQAVNKISSMEVIENTGPGLLTRSVCRWIISNGGAATPTESDEQDSVGCNCSSQTSDEGFSVSQVVVFPSQVFHPFPNCLRNELQYIDSDKDGRSGGHQNVGNSMMPSSPLQQLLSVVKAETKAVHLWGCSWQEG</sequence>
<dbReference type="GO" id="GO:0016020">
    <property type="term" value="C:membrane"/>
    <property type="evidence" value="ECO:0007669"/>
    <property type="project" value="GOC"/>
</dbReference>
<dbReference type="AlphaFoldDB" id="A0ABD3ME48"/>
<dbReference type="GO" id="GO:0006673">
    <property type="term" value="P:inositol phosphoceramide metabolic process"/>
    <property type="evidence" value="ECO:0007669"/>
    <property type="project" value="UniProtKB-ARBA"/>
</dbReference>